<evidence type="ECO:0000313" key="3">
    <source>
        <dbReference type="Proteomes" id="UP001577267"/>
    </source>
</evidence>
<dbReference type="SUPFAM" id="SSF47413">
    <property type="entry name" value="lambda repressor-like DNA-binding domains"/>
    <property type="match status" value="1"/>
</dbReference>
<protein>
    <submittedName>
        <fullName evidence="2">Helix-turn-helix domain-containing protein</fullName>
    </submittedName>
</protein>
<dbReference type="InterPro" id="IPR010982">
    <property type="entry name" value="Lambda_DNA-bd_dom_sf"/>
</dbReference>
<evidence type="ECO:0000259" key="1">
    <source>
        <dbReference type="PROSITE" id="PS50943"/>
    </source>
</evidence>
<dbReference type="RefSeq" id="WP_375064931.1">
    <property type="nucleotide sequence ID" value="NZ_JBHGBT010000022.1"/>
</dbReference>
<dbReference type="Gene3D" id="1.10.260.40">
    <property type="entry name" value="lambda repressor-like DNA-binding domains"/>
    <property type="match status" value="1"/>
</dbReference>
<proteinExistence type="predicted"/>
<dbReference type="PROSITE" id="PS50943">
    <property type="entry name" value="HTH_CROC1"/>
    <property type="match status" value="1"/>
</dbReference>
<comment type="caution">
    <text evidence="2">The sequence shown here is derived from an EMBL/GenBank/DDBJ whole genome shotgun (WGS) entry which is preliminary data.</text>
</comment>
<dbReference type="InterPro" id="IPR001387">
    <property type="entry name" value="Cro/C1-type_HTH"/>
</dbReference>
<reference evidence="2 3" key="1">
    <citation type="submission" date="2024-09" db="EMBL/GenBank/DDBJ databases">
        <title>Draft genome sequence of multifaceted antimicrobials producing Streptomyces sp. strain FH1.</title>
        <authorList>
            <person name="Hassan F."/>
            <person name="Ali H."/>
            <person name="Hassan N."/>
            <person name="Nawaz A."/>
        </authorList>
    </citation>
    <scope>NUCLEOTIDE SEQUENCE [LARGE SCALE GENOMIC DNA]</scope>
    <source>
        <strain evidence="2 3">FH1</strain>
    </source>
</reference>
<name>A0ABV4ZRQ7_9ACTN</name>
<keyword evidence="3" id="KW-1185">Reference proteome</keyword>
<dbReference type="CDD" id="cd00093">
    <property type="entry name" value="HTH_XRE"/>
    <property type="match status" value="1"/>
</dbReference>
<organism evidence="2 3">
    <name type="scientific">Streptomyces carpaticus</name>
    <dbReference type="NCBI Taxonomy" id="285558"/>
    <lineage>
        <taxon>Bacteria</taxon>
        <taxon>Bacillati</taxon>
        <taxon>Actinomycetota</taxon>
        <taxon>Actinomycetes</taxon>
        <taxon>Kitasatosporales</taxon>
        <taxon>Streptomycetaceae</taxon>
        <taxon>Streptomyces</taxon>
    </lineage>
</organism>
<dbReference type="EMBL" id="JBHGBT010000022">
    <property type="protein sequence ID" value="MFB4196807.1"/>
    <property type="molecule type" value="Genomic_DNA"/>
</dbReference>
<dbReference type="Proteomes" id="UP001577267">
    <property type="component" value="Unassembled WGS sequence"/>
</dbReference>
<gene>
    <name evidence="2" type="ORF">ACE11A_20920</name>
</gene>
<dbReference type="Pfam" id="PF01381">
    <property type="entry name" value="HTH_3"/>
    <property type="match status" value="1"/>
</dbReference>
<accession>A0ABV4ZRQ7</accession>
<sequence length="413" mass="45750">MTKELGYHVQNQRQLAGMTQEELAHAAGLSPSTVRKLEQGGSVRMETLHMLARALGTETSALMTPGSPEPKEVNDAHSIRVMELRKVLLPPIGLGAPFPPTGEEPNLRNLRNVTRVVTRSYFEDDYSKLADKLPDLMRDVNSAVAYFGHGPEHEEALAIRIEALRMAGRYLTQVREDDLAYQALSRLISDAQALGRSLDAAAGISSMCWLFLRQARFTESTAMATSIADEIEPPKISKASADHLATWGWAYLRAVAGAVRNNQYDIAEEALRMARSAATAIGREVQGAHQAGVSFGPVTTAMIDIEVSMAKGDARSVLENADKGVLSYKARQKLGTPHRNGWNRHRLDVAMAKQRLGLHQEATMELRRIMGSSPDWLAHQRMAKDIMRDLYRKRKRALTSEMREVGAFLALDR</sequence>
<feature type="domain" description="HTH cro/C1-type" evidence="1">
    <location>
        <begin position="9"/>
        <end position="62"/>
    </location>
</feature>
<dbReference type="SMART" id="SM00530">
    <property type="entry name" value="HTH_XRE"/>
    <property type="match status" value="1"/>
</dbReference>
<evidence type="ECO:0000313" key="2">
    <source>
        <dbReference type="EMBL" id="MFB4196807.1"/>
    </source>
</evidence>